<evidence type="ECO:0000259" key="2">
    <source>
        <dbReference type="PROSITE" id="PS50181"/>
    </source>
</evidence>
<dbReference type="SUPFAM" id="SSF117281">
    <property type="entry name" value="Kelch motif"/>
    <property type="match status" value="1"/>
</dbReference>
<feature type="domain" description="F-box" evidence="2">
    <location>
        <begin position="44"/>
        <end position="93"/>
    </location>
</feature>
<feature type="region of interest" description="Disordered" evidence="1">
    <location>
        <begin position="361"/>
        <end position="456"/>
    </location>
</feature>
<dbReference type="InterPro" id="IPR052821">
    <property type="entry name" value="F-box_only_SRC"/>
</dbReference>
<feature type="compositionally biased region" description="Low complexity" evidence="1">
    <location>
        <begin position="439"/>
        <end position="453"/>
    </location>
</feature>
<keyword evidence="4" id="KW-1185">Reference proteome</keyword>
<dbReference type="OrthoDB" id="9973021at2759"/>
<reference evidence="3 4" key="1">
    <citation type="submission" date="2019-09" db="EMBL/GenBank/DDBJ databases">
        <title>Bird 10,000 Genomes (B10K) Project - Family phase.</title>
        <authorList>
            <person name="Zhang G."/>
        </authorList>
    </citation>
    <scope>NUCLEOTIDE SEQUENCE [LARGE SCALE GENOMIC DNA]</scope>
    <source>
        <strain evidence="3">B10K-MSB-01</strain>
    </source>
</reference>
<dbReference type="Pfam" id="PF13415">
    <property type="entry name" value="Beta-prop_FBX42"/>
    <property type="match status" value="1"/>
</dbReference>
<evidence type="ECO:0000313" key="4">
    <source>
        <dbReference type="Proteomes" id="UP000531559"/>
    </source>
</evidence>
<dbReference type="InterPro" id="IPR001810">
    <property type="entry name" value="F-box_dom"/>
</dbReference>
<dbReference type="Gene3D" id="1.20.1280.50">
    <property type="match status" value="1"/>
</dbReference>
<dbReference type="GO" id="GO:0019005">
    <property type="term" value="C:SCF ubiquitin ligase complex"/>
    <property type="evidence" value="ECO:0007669"/>
    <property type="project" value="TreeGrafter"/>
</dbReference>
<gene>
    <name evidence="3" type="primary">Fbxo42</name>
    <name evidence="3" type="ORF">NOTJUL_R12015</name>
</gene>
<dbReference type="Gene3D" id="2.120.10.80">
    <property type="entry name" value="Kelch-type beta propeller"/>
    <property type="match status" value="2"/>
</dbReference>
<accession>A0A7K7WSA5</accession>
<feature type="compositionally biased region" description="Acidic residues" evidence="1">
    <location>
        <begin position="1"/>
        <end position="30"/>
    </location>
</feature>
<dbReference type="Pfam" id="PF12937">
    <property type="entry name" value="F-box-like"/>
    <property type="match status" value="1"/>
</dbReference>
<feature type="compositionally biased region" description="Low complexity" evidence="1">
    <location>
        <begin position="363"/>
        <end position="376"/>
    </location>
</feature>
<dbReference type="PANTHER" id="PTHR46432:SF1">
    <property type="entry name" value="F-BOX ONLY PROTEIN 42"/>
    <property type="match status" value="1"/>
</dbReference>
<dbReference type="CDD" id="cd22110">
    <property type="entry name" value="F-box_FBXO42"/>
    <property type="match status" value="1"/>
</dbReference>
<dbReference type="InterPro" id="IPR015915">
    <property type="entry name" value="Kelch-typ_b-propeller"/>
</dbReference>
<feature type="compositionally biased region" description="Basic and acidic residues" evidence="1">
    <location>
        <begin position="31"/>
        <end position="43"/>
    </location>
</feature>
<protein>
    <submittedName>
        <fullName evidence="3">FBX42 protein</fullName>
    </submittedName>
</protein>
<dbReference type="AlphaFoldDB" id="A0A7K7WSA5"/>
<dbReference type="EMBL" id="VZSV01000351">
    <property type="protein sequence ID" value="NXA56177.1"/>
    <property type="molecule type" value="Genomic_DNA"/>
</dbReference>
<dbReference type="SUPFAM" id="SSF81383">
    <property type="entry name" value="F-box domain"/>
    <property type="match status" value="1"/>
</dbReference>
<dbReference type="GO" id="GO:1990756">
    <property type="term" value="F:ubiquitin-like ligase-substrate adaptor activity"/>
    <property type="evidence" value="ECO:0007669"/>
    <property type="project" value="TreeGrafter"/>
</dbReference>
<dbReference type="PROSITE" id="PS50181">
    <property type="entry name" value="FBOX"/>
    <property type="match status" value="1"/>
</dbReference>
<dbReference type="PANTHER" id="PTHR46432">
    <property type="entry name" value="F-BOX ONLY PROTEIN 42"/>
    <property type="match status" value="1"/>
</dbReference>
<evidence type="ECO:0000256" key="1">
    <source>
        <dbReference type="SAM" id="MobiDB-lite"/>
    </source>
</evidence>
<dbReference type="Proteomes" id="UP000531559">
    <property type="component" value="Unassembled WGS sequence"/>
</dbReference>
<comment type="caution">
    <text evidence="3">The sequence shown here is derived from an EMBL/GenBank/DDBJ whole genome shotgun (WGS) entry which is preliminary data.</text>
</comment>
<feature type="non-terminal residue" evidence="3">
    <location>
        <position position="550"/>
    </location>
</feature>
<dbReference type="SMART" id="SM00256">
    <property type="entry name" value="FBOX"/>
    <property type="match status" value="1"/>
</dbReference>
<feature type="region of interest" description="Disordered" evidence="1">
    <location>
        <begin position="1"/>
        <end position="43"/>
    </location>
</feature>
<evidence type="ECO:0000313" key="3">
    <source>
        <dbReference type="EMBL" id="NXA56177.1"/>
    </source>
</evidence>
<sequence length="550" mass="60876">MASSSDSEDDGFMAVDPEDAAVEGTMEQDDEPHTELELQESRHNRSMLELPEEVLEYILSFLSPYQEHKTAALVCKQWYRLIKGVAHQCYHGFIKAVHEGNIQWESRTYPYPGTPITQRFSHSACYYDANQSMYVFGGCTQSSCNAAFNDLWRLDLNSKEWIRPLASGSYPSPKAGATLVVYKDLLVLFGGWTRPSPYPLHQPERFFDEIHTYSPSKNWWNCIVTTHGPPPMAGHSSCVIEDKMIVFGGSLGSRQMSNDVWVLDLEQWAWSKPSISGPSPHPRGGQSQIVIDDETILILGGCGGPNALFKDAWLLHMRTNPWTWQALKVENEDHGAPELWCHPACRVGQCVVVFSQAPSGRAPLSPSLNSRPSPISATPPALVPDTREYRSQSPVRNADEAPCVNGRWGTLRPRAQRHAGSREGSLSPARGDGSPVLNGGSFSPGAAAPGSASLDSPVQASLNVGKPLYQSMNCKPMQMYVLDIKETKEKGRVKWKVFNSSAVVGPPETSLHTVVQGRGELIIFGGLMDKKQNVKYYPKTNALYFVRAKR</sequence>
<name>A0A7K7WSA5_9AVES</name>
<proteinExistence type="predicted"/>
<feature type="non-terminal residue" evidence="3">
    <location>
        <position position="1"/>
    </location>
</feature>
<organism evidence="3 4">
    <name type="scientific">Nothocercus julius</name>
    <dbReference type="NCBI Taxonomy" id="2585813"/>
    <lineage>
        <taxon>Eukaryota</taxon>
        <taxon>Metazoa</taxon>
        <taxon>Chordata</taxon>
        <taxon>Craniata</taxon>
        <taxon>Vertebrata</taxon>
        <taxon>Euteleostomi</taxon>
        <taxon>Archelosauria</taxon>
        <taxon>Archosauria</taxon>
        <taxon>Dinosauria</taxon>
        <taxon>Saurischia</taxon>
        <taxon>Theropoda</taxon>
        <taxon>Coelurosauria</taxon>
        <taxon>Aves</taxon>
        <taxon>Palaeognathae</taxon>
        <taxon>Tinamiformes</taxon>
        <taxon>Tinamidae</taxon>
        <taxon>Nothocercus</taxon>
    </lineage>
</organism>
<dbReference type="InterPro" id="IPR036047">
    <property type="entry name" value="F-box-like_dom_sf"/>
</dbReference>